<feature type="domain" description="Na(+)-translocating NADH-quinone reductase subunit A C-terminal" evidence="10">
    <location>
        <begin position="263"/>
        <end position="312"/>
    </location>
</feature>
<dbReference type="InterPro" id="IPR008703">
    <property type="entry name" value="NqrA"/>
</dbReference>
<name>A0ABS5JU44_9BACT</name>
<evidence type="ECO:0000256" key="5">
    <source>
        <dbReference type="ARBA" id="ARBA00023065"/>
    </source>
</evidence>
<dbReference type="Pfam" id="PF11973">
    <property type="entry name" value="NQRA_SLBB"/>
    <property type="match status" value="1"/>
</dbReference>
<organism evidence="12 13">
    <name type="scientific">Carboxylicivirga linearis</name>
    <dbReference type="NCBI Taxonomy" id="1628157"/>
    <lineage>
        <taxon>Bacteria</taxon>
        <taxon>Pseudomonadati</taxon>
        <taxon>Bacteroidota</taxon>
        <taxon>Bacteroidia</taxon>
        <taxon>Marinilabiliales</taxon>
        <taxon>Marinilabiliaceae</taxon>
        <taxon>Carboxylicivirga</taxon>
    </lineage>
</organism>
<dbReference type="HAMAP" id="MF_00425">
    <property type="entry name" value="NqrA"/>
    <property type="match status" value="1"/>
</dbReference>
<protein>
    <recommendedName>
        <fullName evidence="8">Na(+)-translocating NADH-quinone reductase subunit A</fullName>
        <shortName evidence="8">Na(+)-NQR subunit A</shortName>
        <shortName evidence="8">Na(+)-translocating NQR subunit A</shortName>
        <ecNumber evidence="8">7.2.1.1</ecNumber>
    </recommendedName>
    <alternativeName>
        <fullName evidence="8">NQR complex subunit A</fullName>
    </alternativeName>
    <alternativeName>
        <fullName evidence="8">NQR-1 subunit A</fullName>
    </alternativeName>
</protein>
<keyword evidence="5 8" id="KW-0406">Ion transport</keyword>
<evidence type="ECO:0000259" key="11">
    <source>
        <dbReference type="Pfam" id="PF24836"/>
    </source>
</evidence>
<comment type="caution">
    <text evidence="12">The sequence shown here is derived from an EMBL/GenBank/DDBJ whole genome shotgun (WGS) entry which is preliminary data.</text>
</comment>
<comment type="similarity">
    <text evidence="8">Belongs to the NqrA family.</text>
</comment>
<dbReference type="Proteomes" id="UP000708576">
    <property type="component" value="Unassembled WGS sequence"/>
</dbReference>
<evidence type="ECO:0000259" key="10">
    <source>
        <dbReference type="Pfam" id="PF11973"/>
    </source>
</evidence>
<dbReference type="InterPro" id="IPR056147">
    <property type="entry name" value="NQRA_N"/>
</dbReference>
<comment type="function">
    <text evidence="8">NQR complex catalyzes the reduction of ubiquinone-1 to ubiquinol by two successive reactions, coupled with the transport of Na(+) ions from the cytoplasm to the periplasm. NqrA to NqrE are probably involved in the second step, the conversion of ubisemiquinone to ubiquinol.</text>
</comment>
<keyword evidence="7 8" id="KW-0739">Sodium transport</keyword>
<evidence type="ECO:0000256" key="2">
    <source>
        <dbReference type="ARBA" id="ARBA00022967"/>
    </source>
</evidence>
<dbReference type="EC" id="7.2.1.1" evidence="8"/>
<keyword evidence="4 8" id="KW-0915">Sodium</keyword>
<dbReference type="PANTHER" id="PTHR37839:SF1">
    <property type="entry name" value="NA(+)-TRANSLOCATING NADH-QUINONE REDUCTASE SUBUNIT A"/>
    <property type="match status" value="1"/>
</dbReference>
<dbReference type="InterPro" id="IPR022615">
    <property type="entry name" value="NqrA_C_domain"/>
</dbReference>
<evidence type="ECO:0000256" key="4">
    <source>
        <dbReference type="ARBA" id="ARBA00023053"/>
    </source>
</evidence>
<keyword evidence="1 8" id="KW-0813">Transport</keyword>
<evidence type="ECO:0000256" key="1">
    <source>
        <dbReference type="ARBA" id="ARBA00022448"/>
    </source>
</evidence>
<gene>
    <name evidence="8" type="primary">nqrA</name>
    <name evidence="12" type="ORF">KEM10_06305</name>
</gene>
<evidence type="ECO:0000313" key="13">
    <source>
        <dbReference type="Proteomes" id="UP000708576"/>
    </source>
</evidence>
<evidence type="ECO:0000259" key="9">
    <source>
        <dbReference type="Pfam" id="PF05896"/>
    </source>
</evidence>
<dbReference type="NCBIfam" id="TIGR01936">
    <property type="entry name" value="nqrA"/>
    <property type="match status" value="1"/>
</dbReference>
<evidence type="ECO:0000256" key="3">
    <source>
        <dbReference type="ARBA" id="ARBA00023027"/>
    </source>
</evidence>
<keyword evidence="13" id="KW-1185">Reference proteome</keyword>
<evidence type="ECO:0000256" key="8">
    <source>
        <dbReference type="HAMAP-Rule" id="MF_00425"/>
    </source>
</evidence>
<dbReference type="RefSeq" id="WP_212214944.1">
    <property type="nucleotide sequence ID" value="NZ_JAGUCO010000003.1"/>
</dbReference>
<evidence type="ECO:0000256" key="7">
    <source>
        <dbReference type="ARBA" id="ARBA00023201"/>
    </source>
</evidence>
<feature type="domain" description="NqrA second alpha/beta" evidence="11">
    <location>
        <begin position="114"/>
        <end position="257"/>
    </location>
</feature>
<keyword evidence="2 8" id="KW-1278">Translocase</keyword>
<dbReference type="Pfam" id="PF24836">
    <property type="entry name" value="NQRA_2nd"/>
    <property type="match status" value="1"/>
</dbReference>
<dbReference type="EMBL" id="JAGUCO010000003">
    <property type="protein sequence ID" value="MBS2097886.1"/>
    <property type="molecule type" value="Genomic_DNA"/>
</dbReference>
<dbReference type="Pfam" id="PF05896">
    <property type="entry name" value="NQRA_N"/>
    <property type="match status" value="1"/>
</dbReference>
<dbReference type="InterPro" id="IPR056148">
    <property type="entry name" value="NQRA_2nd"/>
</dbReference>
<sequence length="449" mass="49631">MSEVIKIKKGLNIQLAGKADNVFGQAELPELFAVKPTDFHGVVPKMAIKVGDKVKAGTVLFYDKYRPEIKFVSPVSGELLAVNRGERRKILEVVVKSDGTDAAEQFEPAKASELSKEQVVEKLQVAGLWPFIRKRPYDIIADASETPKAFYISAFDSAPLAPDFDFVLTGQEEALQEGIDVIKRLCDNVHLGVRNDAASKVINSLKGVTIHSFEGPHPVGNVGVQIHHTMPINKGEVVWVAQPQDIVAIGKLFAEGKYDSNRVVVLAGSEVEKKAYYRTKLGASISTLIKDNVSNNGTLRYISGNVLTGTQIDNDGYIGAYHSQVTVIPEGDYFEFMGWAAPGFGKFSVSRTFFSWMCKNKEYALDANTHGGRRSFIMSGEYEKVLPMDILPEFLFRAILVDDIDKMEQLGIYELAEEDVALCEFVCTSKQPLQATLRRGIDLIIKELS</sequence>
<evidence type="ECO:0000256" key="6">
    <source>
        <dbReference type="ARBA" id="ARBA00023075"/>
    </source>
</evidence>
<proteinExistence type="inferred from homology"/>
<accession>A0ABS5JU44</accession>
<dbReference type="NCBIfam" id="NF003761">
    <property type="entry name" value="PRK05352.1-4"/>
    <property type="match status" value="1"/>
</dbReference>
<reference evidence="12 13" key="1">
    <citation type="journal article" date="2015" name="Int. J. Syst. Evol. Microbiol.">
        <title>Carboxylicivirga linearis sp. nov., isolated from a sea cucumber culture pond.</title>
        <authorList>
            <person name="Wang F.Q."/>
            <person name="Zhou Y.X."/>
            <person name="Lin X.Z."/>
            <person name="Chen G.J."/>
            <person name="Du Z.J."/>
        </authorList>
    </citation>
    <scope>NUCLEOTIDE SEQUENCE [LARGE SCALE GENOMIC DNA]</scope>
    <source>
        <strain evidence="12 13">FB218</strain>
    </source>
</reference>
<keyword evidence="3 8" id="KW-0520">NAD</keyword>
<dbReference type="PANTHER" id="PTHR37839">
    <property type="entry name" value="NA(+)-TRANSLOCATING NADH-QUINONE REDUCTASE SUBUNIT A"/>
    <property type="match status" value="1"/>
</dbReference>
<comment type="subunit">
    <text evidence="8">Composed of six subunits; NqrA, NqrB, NqrC, NqrD, NqrE and NqrF.</text>
</comment>
<comment type="catalytic activity">
    <reaction evidence="8">
        <text>a ubiquinone + n Na(+)(in) + NADH + H(+) = a ubiquinol + n Na(+)(out) + NAD(+)</text>
        <dbReference type="Rhea" id="RHEA:47748"/>
        <dbReference type="Rhea" id="RHEA-COMP:9565"/>
        <dbReference type="Rhea" id="RHEA-COMP:9566"/>
        <dbReference type="ChEBI" id="CHEBI:15378"/>
        <dbReference type="ChEBI" id="CHEBI:16389"/>
        <dbReference type="ChEBI" id="CHEBI:17976"/>
        <dbReference type="ChEBI" id="CHEBI:29101"/>
        <dbReference type="ChEBI" id="CHEBI:57540"/>
        <dbReference type="ChEBI" id="CHEBI:57945"/>
        <dbReference type="EC" id="7.2.1.1"/>
    </reaction>
</comment>
<feature type="domain" description="NqrA N-terminal barrel-sandwich hybrid" evidence="9">
    <location>
        <begin position="5"/>
        <end position="97"/>
    </location>
</feature>
<evidence type="ECO:0000313" key="12">
    <source>
        <dbReference type="EMBL" id="MBS2097886.1"/>
    </source>
</evidence>
<keyword evidence="6 8" id="KW-0830">Ubiquinone</keyword>